<comment type="caution">
    <text evidence="3">The sequence shown here is derived from an EMBL/GenBank/DDBJ whole genome shotgun (WGS) entry which is preliminary data.</text>
</comment>
<gene>
    <name evidence="3" type="ORF">GCM10023258_07110</name>
</gene>
<organism evidence="3 4">
    <name type="scientific">Terrabacter aeriphilus</name>
    <dbReference type="NCBI Taxonomy" id="515662"/>
    <lineage>
        <taxon>Bacteria</taxon>
        <taxon>Bacillati</taxon>
        <taxon>Actinomycetota</taxon>
        <taxon>Actinomycetes</taxon>
        <taxon>Micrococcales</taxon>
        <taxon>Intrasporangiaceae</taxon>
        <taxon>Terrabacter</taxon>
    </lineage>
</organism>
<accession>A0ABP9J5J1</accession>
<evidence type="ECO:0000256" key="2">
    <source>
        <dbReference type="SAM" id="SignalP"/>
    </source>
</evidence>
<keyword evidence="1" id="KW-0472">Membrane</keyword>
<feature type="signal peptide" evidence="2">
    <location>
        <begin position="1"/>
        <end position="31"/>
    </location>
</feature>
<name>A0ABP9J5J1_9MICO</name>
<keyword evidence="1" id="KW-1133">Transmembrane helix</keyword>
<dbReference type="EMBL" id="BAABIW010000006">
    <property type="protein sequence ID" value="GAA5019470.1"/>
    <property type="molecule type" value="Genomic_DNA"/>
</dbReference>
<reference evidence="4" key="1">
    <citation type="journal article" date="2019" name="Int. J. Syst. Evol. Microbiol.">
        <title>The Global Catalogue of Microorganisms (GCM) 10K type strain sequencing project: providing services to taxonomists for standard genome sequencing and annotation.</title>
        <authorList>
            <consortium name="The Broad Institute Genomics Platform"/>
            <consortium name="The Broad Institute Genome Sequencing Center for Infectious Disease"/>
            <person name="Wu L."/>
            <person name="Ma J."/>
        </authorList>
    </citation>
    <scope>NUCLEOTIDE SEQUENCE [LARGE SCALE GENOMIC DNA]</scope>
    <source>
        <strain evidence="4">JCM 17687</strain>
    </source>
</reference>
<sequence length="261" mass="25543">MPSTATSPHAQTLRAVVLAAVASGTATLAHAAGGGHLVSGTAVVVTTLLLTGACLPLVRREMTVARAGVLLVVLQVAAHVAHGITALAAGPGGHAHGSAAGGHVATHTAHGIRPLGRIEVGDLGAAASPAGSSAGSTAASASTASAAGLADLLPGPGMLVAHVLAAIAVGVLLTRGEQSWAVACTLVAALAAGLGAAVSRLVAALTGGSLVNALELLLASTVDAERDRTARRLARLARLVRHDVWSARTPVRRGPPAFLLH</sequence>
<protein>
    <recommendedName>
        <fullName evidence="5">Integral membrane protein</fullName>
    </recommendedName>
</protein>
<dbReference type="Proteomes" id="UP001500427">
    <property type="component" value="Unassembled WGS sequence"/>
</dbReference>
<evidence type="ECO:0000313" key="3">
    <source>
        <dbReference type="EMBL" id="GAA5019470.1"/>
    </source>
</evidence>
<proteinExistence type="predicted"/>
<keyword evidence="2" id="KW-0732">Signal</keyword>
<feature type="transmembrane region" description="Helical" evidence="1">
    <location>
        <begin position="41"/>
        <end position="58"/>
    </location>
</feature>
<feature type="chain" id="PRO_5045081734" description="Integral membrane protein" evidence="2">
    <location>
        <begin position="32"/>
        <end position="261"/>
    </location>
</feature>
<feature type="transmembrane region" description="Helical" evidence="1">
    <location>
        <begin position="70"/>
        <end position="89"/>
    </location>
</feature>
<feature type="transmembrane region" description="Helical" evidence="1">
    <location>
        <begin position="180"/>
        <end position="198"/>
    </location>
</feature>
<evidence type="ECO:0000313" key="4">
    <source>
        <dbReference type="Proteomes" id="UP001500427"/>
    </source>
</evidence>
<dbReference type="RefSeq" id="WP_345506056.1">
    <property type="nucleotide sequence ID" value="NZ_BAABIW010000006.1"/>
</dbReference>
<evidence type="ECO:0008006" key="5">
    <source>
        <dbReference type="Google" id="ProtNLM"/>
    </source>
</evidence>
<feature type="transmembrane region" description="Helical" evidence="1">
    <location>
        <begin position="152"/>
        <end position="173"/>
    </location>
</feature>
<keyword evidence="4" id="KW-1185">Reference proteome</keyword>
<evidence type="ECO:0000256" key="1">
    <source>
        <dbReference type="SAM" id="Phobius"/>
    </source>
</evidence>
<keyword evidence="1" id="KW-0812">Transmembrane</keyword>